<gene>
    <name evidence="2" type="ORF">GGP41_007041</name>
</gene>
<reference evidence="2" key="1">
    <citation type="submission" date="2019-11" db="EMBL/GenBank/DDBJ databases">
        <title>Bipolaris sorokiniana Genome sequencing.</title>
        <authorList>
            <person name="Wang H."/>
        </authorList>
    </citation>
    <scope>NUCLEOTIDE SEQUENCE</scope>
</reference>
<evidence type="ECO:0000313" key="3">
    <source>
        <dbReference type="Proteomes" id="UP000624244"/>
    </source>
</evidence>
<organism evidence="2 3">
    <name type="scientific">Cochliobolus sativus</name>
    <name type="common">Common root rot and spot blotch fungus</name>
    <name type="synonym">Bipolaris sorokiniana</name>
    <dbReference type="NCBI Taxonomy" id="45130"/>
    <lineage>
        <taxon>Eukaryota</taxon>
        <taxon>Fungi</taxon>
        <taxon>Dikarya</taxon>
        <taxon>Ascomycota</taxon>
        <taxon>Pezizomycotina</taxon>
        <taxon>Dothideomycetes</taxon>
        <taxon>Pleosporomycetidae</taxon>
        <taxon>Pleosporales</taxon>
        <taxon>Pleosporineae</taxon>
        <taxon>Pleosporaceae</taxon>
        <taxon>Bipolaris</taxon>
    </lineage>
</organism>
<evidence type="ECO:0000313" key="2">
    <source>
        <dbReference type="EMBL" id="KAF5854284.1"/>
    </source>
</evidence>
<dbReference type="Proteomes" id="UP000624244">
    <property type="component" value="Unassembled WGS sequence"/>
</dbReference>
<feature type="region of interest" description="Disordered" evidence="1">
    <location>
        <begin position="32"/>
        <end position="61"/>
    </location>
</feature>
<name>A0A8H5ZTY4_COCSA</name>
<evidence type="ECO:0000256" key="1">
    <source>
        <dbReference type="SAM" id="MobiDB-lite"/>
    </source>
</evidence>
<dbReference type="AlphaFoldDB" id="A0A8H5ZTY4"/>
<dbReference type="EMBL" id="WNKQ01000001">
    <property type="protein sequence ID" value="KAF5854284.1"/>
    <property type="molecule type" value="Genomic_DNA"/>
</dbReference>
<comment type="caution">
    <text evidence="2">The sequence shown here is derived from an EMBL/GenBank/DDBJ whole genome shotgun (WGS) entry which is preliminary data.</text>
</comment>
<sequence>MFLVLQQRHAQPYRVPAHSTHGLSSLYDADVMAAPSPPAKPHRLTPSRGLRKEPSPHLLLV</sequence>
<protein>
    <submittedName>
        <fullName evidence="2">Uncharacterized protein</fullName>
    </submittedName>
</protein>
<accession>A0A8H5ZTY4</accession>
<proteinExistence type="predicted"/>